<name>A0ABM7P2X3_9BACT</name>
<evidence type="ECO:0000313" key="1">
    <source>
        <dbReference type="EMBL" id="BCS87138.1"/>
    </source>
</evidence>
<organism evidence="1 2">
    <name type="scientific">Pseudodesulfovibrio sediminis</name>
    <dbReference type="NCBI Taxonomy" id="2810563"/>
    <lineage>
        <taxon>Bacteria</taxon>
        <taxon>Pseudomonadati</taxon>
        <taxon>Thermodesulfobacteriota</taxon>
        <taxon>Desulfovibrionia</taxon>
        <taxon>Desulfovibrionales</taxon>
        <taxon>Desulfovibrionaceae</taxon>
    </lineage>
</organism>
<sequence length="60" mass="6922">MTTIMPQGELTRKAVAWICEMQESKPDTQLAVLLEEAAVRFNLSPKEVEALQHFYKEKQD</sequence>
<proteinExistence type="predicted"/>
<protein>
    <submittedName>
        <fullName evidence="1">Uncharacterized protein</fullName>
    </submittedName>
</protein>
<dbReference type="EMBL" id="AP024485">
    <property type="protein sequence ID" value="BCS87138.1"/>
    <property type="molecule type" value="Genomic_DNA"/>
</dbReference>
<reference evidence="1" key="1">
    <citation type="journal article" date="2022" name="Arch. Microbiol.">
        <title>Pseudodesulfovibrio sediminis sp. nov., a mesophilic and neutrophilic sulfate-reducing bacterium isolated from sediment of a brackish lake.</title>
        <authorList>
            <person name="Takahashi A."/>
            <person name="Kojima H."/>
            <person name="Watanabe M."/>
            <person name="Fukui M."/>
        </authorList>
    </citation>
    <scope>NUCLEOTIDE SEQUENCE</scope>
    <source>
        <strain evidence="1">SF6</strain>
    </source>
</reference>
<gene>
    <name evidence="1" type="ORF">PSDVSF_03800</name>
</gene>
<dbReference type="RefSeq" id="WP_229593063.1">
    <property type="nucleotide sequence ID" value="NZ_AP024485.1"/>
</dbReference>
<evidence type="ECO:0000313" key="2">
    <source>
        <dbReference type="Proteomes" id="UP001053296"/>
    </source>
</evidence>
<accession>A0ABM7P2X3</accession>
<dbReference type="Proteomes" id="UP001053296">
    <property type="component" value="Chromosome"/>
</dbReference>
<keyword evidence="2" id="KW-1185">Reference proteome</keyword>